<dbReference type="PANTHER" id="PTHR10900">
    <property type="entry name" value="PERIOSTIN-RELATED"/>
    <property type="match status" value="1"/>
</dbReference>
<dbReference type="SMART" id="SM00554">
    <property type="entry name" value="FAS1"/>
    <property type="match status" value="2"/>
</dbReference>
<gene>
    <name evidence="3" type="ORF">IAD06_08645</name>
</gene>
<dbReference type="InterPro" id="IPR050904">
    <property type="entry name" value="Adhesion/Biosynth-related"/>
</dbReference>
<dbReference type="Gene3D" id="2.30.180.10">
    <property type="entry name" value="FAS1 domain"/>
    <property type="match status" value="2"/>
</dbReference>
<evidence type="ECO:0000313" key="3">
    <source>
        <dbReference type="EMBL" id="HIT40085.1"/>
    </source>
</evidence>
<evidence type="ECO:0000256" key="1">
    <source>
        <dbReference type="SAM" id="SignalP"/>
    </source>
</evidence>
<dbReference type="AlphaFoldDB" id="A0A9D1GFB7"/>
<feature type="signal peptide" evidence="1">
    <location>
        <begin position="1"/>
        <end position="19"/>
    </location>
</feature>
<dbReference type="Pfam" id="PF02469">
    <property type="entry name" value="Fasciclin"/>
    <property type="match status" value="2"/>
</dbReference>
<evidence type="ECO:0000313" key="4">
    <source>
        <dbReference type="Proteomes" id="UP000886722"/>
    </source>
</evidence>
<feature type="domain" description="FAS1" evidence="2">
    <location>
        <begin position="31"/>
        <end position="168"/>
    </location>
</feature>
<organism evidence="3 4">
    <name type="scientific">Candidatus Caccoplasma intestinavium</name>
    <dbReference type="NCBI Taxonomy" id="2840716"/>
    <lineage>
        <taxon>Bacteria</taxon>
        <taxon>Pseudomonadati</taxon>
        <taxon>Bacteroidota</taxon>
        <taxon>Bacteroidia</taxon>
        <taxon>Bacteroidales</taxon>
        <taxon>Bacteroidaceae</taxon>
        <taxon>Bacteroidaceae incertae sedis</taxon>
        <taxon>Candidatus Caccoplasma</taxon>
    </lineage>
</organism>
<dbReference type="InterPro" id="IPR000782">
    <property type="entry name" value="FAS1_domain"/>
</dbReference>
<sequence length="551" mass="61802">MKHKILYLFVAVAMLSACNDNLEDSTFTISEEVPAATWLKENGYSQWVSLLEYTNLYSTINLNAGDYTLFVPNNEAVNAYLSENNYPSVSSINMDYAKLLVKYHTIAGNQYSQVDFTNDVLPDTTATGDRLTVTFDDNGDYFVNTEAKITNFDIATTNATLFIIDKMLSPVTEYIYDRLENDAEWSLFKELLEATALDSLVKQPESGKASQYTLFVVPNSVFGAANISNLSALADTLNAGQDREAWKATDNAMYRYAAYHFLSGAYSTNDFVKVDTTSTSSQVLILETLSEADFLEFQSIESNFYINYDTASMSGVQFLETTNLLCKNGMIHTVDAPMYIKAPSTIPATTWELTDYDVLAREIPEYRLSSLTSALDYPLGDLLEKYGALFPYQWQTVASRFSPVSYYVGTSTDSIGKYFMNHDALNIDLGQYGYVEMESPTIVADSTTYYVGLSFYNTFGSAPGNRITIYLDDELVGTMYTSGGKAPSRFKKDPKPEEWIAIPKVDQKKTENNEYIVGEVTFETTGKHKLRIEDNQGGDIYLDYILFTPKK</sequence>
<feature type="domain" description="FAS1" evidence="2">
    <location>
        <begin position="172"/>
        <end position="338"/>
    </location>
</feature>
<evidence type="ECO:0000259" key="2">
    <source>
        <dbReference type="PROSITE" id="PS50213"/>
    </source>
</evidence>
<reference evidence="3" key="2">
    <citation type="journal article" date="2021" name="PeerJ">
        <title>Extensive microbial diversity within the chicken gut microbiome revealed by metagenomics and culture.</title>
        <authorList>
            <person name="Gilroy R."/>
            <person name="Ravi A."/>
            <person name="Getino M."/>
            <person name="Pursley I."/>
            <person name="Horton D.L."/>
            <person name="Alikhan N.F."/>
            <person name="Baker D."/>
            <person name="Gharbi K."/>
            <person name="Hall N."/>
            <person name="Watson M."/>
            <person name="Adriaenssens E.M."/>
            <person name="Foster-Nyarko E."/>
            <person name="Jarju S."/>
            <person name="Secka A."/>
            <person name="Antonio M."/>
            <person name="Oren A."/>
            <person name="Chaudhuri R.R."/>
            <person name="La Ragione R."/>
            <person name="Hildebrand F."/>
            <person name="Pallen M.J."/>
        </authorList>
    </citation>
    <scope>NUCLEOTIDE SEQUENCE</scope>
    <source>
        <strain evidence="3">21143</strain>
    </source>
</reference>
<dbReference type="InterPro" id="IPR036378">
    <property type="entry name" value="FAS1_dom_sf"/>
</dbReference>
<name>A0A9D1GFB7_9BACT</name>
<keyword evidence="1" id="KW-0732">Signal</keyword>
<comment type="caution">
    <text evidence="3">The sequence shown here is derived from an EMBL/GenBank/DDBJ whole genome shotgun (WGS) entry which is preliminary data.</text>
</comment>
<dbReference type="PROSITE" id="PS50213">
    <property type="entry name" value="FAS1"/>
    <property type="match status" value="2"/>
</dbReference>
<dbReference type="SUPFAM" id="SSF82153">
    <property type="entry name" value="FAS1 domain"/>
    <property type="match status" value="2"/>
</dbReference>
<reference evidence="3" key="1">
    <citation type="submission" date="2020-10" db="EMBL/GenBank/DDBJ databases">
        <authorList>
            <person name="Gilroy R."/>
        </authorList>
    </citation>
    <scope>NUCLEOTIDE SEQUENCE</scope>
    <source>
        <strain evidence="3">21143</strain>
    </source>
</reference>
<proteinExistence type="predicted"/>
<accession>A0A9D1GFB7</accession>
<dbReference type="EMBL" id="DVKT01000063">
    <property type="protein sequence ID" value="HIT40085.1"/>
    <property type="molecule type" value="Genomic_DNA"/>
</dbReference>
<dbReference type="Proteomes" id="UP000886722">
    <property type="component" value="Unassembled WGS sequence"/>
</dbReference>
<feature type="chain" id="PRO_5038757039" evidence="1">
    <location>
        <begin position="20"/>
        <end position="551"/>
    </location>
</feature>
<dbReference type="PANTHER" id="PTHR10900:SF77">
    <property type="entry name" value="FI19380P1"/>
    <property type="match status" value="1"/>
</dbReference>
<protein>
    <submittedName>
        <fullName evidence="3">Fasciclin domain-containing protein</fullName>
    </submittedName>
</protein>
<dbReference type="PROSITE" id="PS51257">
    <property type="entry name" value="PROKAR_LIPOPROTEIN"/>
    <property type="match status" value="1"/>
</dbReference>